<dbReference type="Proteomes" id="UP000008694">
    <property type="component" value="Unassembled WGS sequence"/>
</dbReference>
<dbReference type="Pfam" id="PF04193">
    <property type="entry name" value="PQ-loop"/>
    <property type="match status" value="1"/>
</dbReference>
<gene>
    <name evidence="5" type="ORF">ARALYDRAFT_683435</name>
</gene>
<organism evidence="6">
    <name type="scientific">Arabidopsis lyrata subsp. lyrata</name>
    <name type="common">Lyre-leaved rock-cress</name>
    <dbReference type="NCBI Taxonomy" id="81972"/>
    <lineage>
        <taxon>Eukaryota</taxon>
        <taxon>Viridiplantae</taxon>
        <taxon>Streptophyta</taxon>
        <taxon>Embryophyta</taxon>
        <taxon>Tracheophyta</taxon>
        <taxon>Spermatophyta</taxon>
        <taxon>Magnoliopsida</taxon>
        <taxon>eudicotyledons</taxon>
        <taxon>Gunneridae</taxon>
        <taxon>Pentapetalae</taxon>
        <taxon>rosids</taxon>
        <taxon>malvids</taxon>
        <taxon>Brassicales</taxon>
        <taxon>Brassicaceae</taxon>
        <taxon>Camelineae</taxon>
        <taxon>Arabidopsis</taxon>
    </lineage>
</organism>
<evidence type="ECO:0000313" key="5">
    <source>
        <dbReference type="EMBL" id="EFH41480.1"/>
    </source>
</evidence>
<keyword evidence="6" id="KW-1185">Reference proteome</keyword>
<comment type="subcellular location">
    <subcellularLocation>
        <location evidence="1">Membrane</location>
        <topology evidence="1">Multi-pass membrane protein</topology>
    </subcellularLocation>
</comment>
<dbReference type="Gramene" id="Al_scaffold_0008_255">
    <property type="protein sequence ID" value="Al_scaffold_0008_255"/>
    <property type="gene ID" value="Al_scaffold_0008_255"/>
</dbReference>
<keyword evidence="4" id="KW-0472">Membrane</keyword>
<name>D7MTA7_ARALL</name>
<protein>
    <submittedName>
        <fullName evidence="5">Predicted protein</fullName>
    </submittedName>
</protein>
<dbReference type="AlphaFoldDB" id="D7MTA7"/>
<sequence>MEAAEKKDIFESITYTLLAMAHLDLQTKMKFTRKSTVGWSIGNILLDFAGGLANNLQM</sequence>
<evidence type="ECO:0000256" key="3">
    <source>
        <dbReference type="ARBA" id="ARBA00022989"/>
    </source>
</evidence>
<dbReference type="HOGENOM" id="CLU_2985096_0_0_1"/>
<evidence type="ECO:0000256" key="2">
    <source>
        <dbReference type="ARBA" id="ARBA00022692"/>
    </source>
</evidence>
<evidence type="ECO:0000313" key="6">
    <source>
        <dbReference type="Proteomes" id="UP000008694"/>
    </source>
</evidence>
<keyword evidence="2" id="KW-0812">Transmembrane</keyword>
<reference evidence="6" key="1">
    <citation type="journal article" date="2011" name="Nat. Genet.">
        <title>The Arabidopsis lyrata genome sequence and the basis of rapid genome size change.</title>
        <authorList>
            <person name="Hu T.T."/>
            <person name="Pattyn P."/>
            <person name="Bakker E.G."/>
            <person name="Cao J."/>
            <person name="Cheng J.-F."/>
            <person name="Clark R.M."/>
            <person name="Fahlgren N."/>
            <person name="Fawcett J.A."/>
            <person name="Grimwood J."/>
            <person name="Gundlach H."/>
            <person name="Haberer G."/>
            <person name="Hollister J.D."/>
            <person name="Ossowski S."/>
            <person name="Ottilar R.P."/>
            <person name="Salamov A.A."/>
            <person name="Schneeberger K."/>
            <person name="Spannagl M."/>
            <person name="Wang X."/>
            <person name="Yang L."/>
            <person name="Nasrallah M.E."/>
            <person name="Bergelson J."/>
            <person name="Carrington J.C."/>
            <person name="Gaut B.S."/>
            <person name="Schmutz J."/>
            <person name="Mayer K.F.X."/>
            <person name="Van de Peer Y."/>
            <person name="Grigoriev I.V."/>
            <person name="Nordborg M."/>
            <person name="Weigel D."/>
            <person name="Guo Y.-L."/>
        </authorList>
    </citation>
    <scope>NUCLEOTIDE SEQUENCE [LARGE SCALE GENOMIC DNA]</scope>
    <source>
        <strain evidence="6">cv. MN47</strain>
    </source>
</reference>
<dbReference type="InterPro" id="IPR006603">
    <property type="entry name" value="PQ-loop_rpt"/>
</dbReference>
<dbReference type="GO" id="GO:0016020">
    <property type="term" value="C:membrane"/>
    <property type="evidence" value="ECO:0007669"/>
    <property type="project" value="UniProtKB-SubCell"/>
</dbReference>
<evidence type="ECO:0000256" key="4">
    <source>
        <dbReference type="ARBA" id="ARBA00023136"/>
    </source>
</evidence>
<accession>D7MTA7</accession>
<proteinExistence type="predicted"/>
<evidence type="ECO:0000256" key="1">
    <source>
        <dbReference type="ARBA" id="ARBA00004141"/>
    </source>
</evidence>
<dbReference type="EMBL" id="GL348720">
    <property type="protein sequence ID" value="EFH41480.1"/>
    <property type="molecule type" value="Genomic_DNA"/>
</dbReference>
<dbReference type="eggNOG" id="KOG3145">
    <property type="taxonomic scope" value="Eukaryota"/>
</dbReference>
<feature type="non-terminal residue" evidence="5">
    <location>
        <position position="58"/>
    </location>
</feature>
<keyword evidence="3" id="KW-1133">Transmembrane helix</keyword>